<dbReference type="PROSITE" id="PS51462">
    <property type="entry name" value="NUDIX"/>
    <property type="match status" value="1"/>
</dbReference>
<dbReference type="PANTHER" id="PTHR22769">
    <property type="entry name" value="MUTT/NUDIX HYDROLASE"/>
    <property type="match status" value="1"/>
</dbReference>
<evidence type="ECO:0000256" key="5">
    <source>
        <dbReference type="ARBA" id="ARBA00022801"/>
    </source>
</evidence>
<dbReference type="PROSITE" id="PS00893">
    <property type="entry name" value="NUDIX_BOX"/>
    <property type="match status" value="1"/>
</dbReference>
<name>A0A6F9DMS6_9ASCI</name>
<gene>
    <name evidence="9" type="primary">Nudt17</name>
</gene>
<dbReference type="GO" id="GO:0046872">
    <property type="term" value="F:metal ion binding"/>
    <property type="evidence" value="ECO:0007669"/>
    <property type="project" value="UniProtKB-KW"/>
</dbReference>
<comment type="similarity">
    <text evidence="3">Belongs to the Nudix hydrolase family.</text>
</comment>
<keyword evidence="7" id="KW-0464">Manganese</keyword>
<keyword evidence="6" id="KW-0460">Magnesium</keyword>
<evidence type="ECO:0000256" key="1">
    <source>
        <dbReference type="ARBA" id="ARBA00001936"/>
    </source>
</evidence>
<keyword evidence="4" id="KW-0479">Metal-binding</keyword>
<evidence type="ECO:0000256" key="2">
    <source>
        <dbReference type="ARBA" id="ARBA00001946"/>
    </source>
</evidence>
<comment type="cofactor">
    <cofactor evidence="1">
        <name>Mn(2+)</name>
        <dbReference type="ChEBI" id="CHEBI:29035"/>
    </cofactor>
</comment>
<dbReference type="InterPro" id="IPR000086">
    <property type="entry name" value="NUDIX_hydrolase_dom"/>
</dbReference>
<reference evidence="9" key="1">
    <citation type="submission" date="2020-04" db="EMBL/GenBank/DDBJ databases">
        <authorList>
            <person name="Neveu A P."/>
        </authorList>
    </citation>
    <scope>NUCLEOTIDE SEQUENCE</scope>
    <source>
        <tissue evidence="9">Whole embryo</tissue>
    </source>
</reference>
<dbReference type="PANTHER" id="PTHR22769:SF56">
    <property type="entry name" value="8-OXO-DGDP PHOSPHATASE NUDT18"/>
    <property type="match status" value="1"/>
</dbReference>
<dbReference type="EMBL" id="LR788629">
    <property type="protein sequence ID" value="CAB3264491.1"/>
    <property type="molecule type" value="mRNA"/>
</dbReference>
<dbReference type="AlphaFoldDB" id="A0A6F9DMS6"/>
<dbReference type="InterPro" id="IPR015797">
    <property type="entry name" value="NUDIX_hydrolase-like_dom_sf"/>
</dbReference>
<evidence type="ECO:0000256" key="3">
    <source>
        <dbReference type="ARBA" id="ARBA00005582"/>
    </source>
</evidence>
<dbReference type="CDD" id="cd04671">
    <property type="entry name" value="NUDIX_8DGDPP_Nudt18"/>
    <property type="match status" value="1"/>
</dbReference>
<dbReference type="InterPro" id="IPR042970">
    <property type="entry name" value="NUDT18_NUDIX"/>
</dbReference>
<accession>A0A6F9DMS6</accession>
<dbReference type="GO" id="GO:0044715">
    <property type="term" value="F:8-oxo-dGDP phosphatase activity"/>
    <property type="evidence" value="ECO:0007669"/>
    <property type="project" value="TreeGrafter"/>
</dbReference>
<sequence length="356" mass="39458">MGETDGDELTNTSSSSSVDVMNIPADFVNLKNALQNTSNYQTLSKCSVDDKCKPVALKYNVCYIVAAVVYNEKNEVLLIQEAKASCYQKWYLPAGRVDPDETLVDAVKREVLEESGLLFEPSSLVCVEENGGYWIRFTFTGAIVGGELKTVENADRESLQADWFEDPSSSNLRCKDILPLISRTKICNTQLETKSSIPLLPIHFAQSLLVVQVIFLIEAHDKQYTILQKVDGSSSISYTFPAVCLYQADRSILESIQRLLALILMRSEMYSTEIIGILGLEHTGQSSKGCDGIVFNLAVTLTSNSDTCNGKLPEVNGRQFELFYAPKDLDTYTPDLSTENLEKRCVPLISLGLKGR</sequence>
<evidence type="ECO:0000256" key="6">
    <source>
        <dbReference type="ARBA" id="ARBA00022842"/>
    </source>
</evidence>
<organism evidence="9">
    <name type="scientific">Phallusia mammillata</name>
    <dbReference type="NCBI Taxonomy" id="59560"/>
    <lineage>
        <taxon>Eukaryota</taxon>
        <taxon>Metazoa</taxon>
        <taxon>Chordata</taxon>
        <taxon>Tunicata</taxon>
        <taxon>Ascidiacea</taxon>
        <taxon>Phlebobranchia</taxon>
        <taxon>Ascidiidae</taxon>
        <taxon>Phallusia</taxon>
    </lineage>
</organism>
<dbReference type="GO" id="GO:0044716">
    <property type="term" value="F:8-oxo-GDP phosphatase activity"/>
    <property type="evidence" value="ECO:0007669"/>
    <property type="project" value="TreeGrafter"/>
</dbReference>
<evidence type="ECO:0000313" key="9">
    <source>
        <dbReference type="EMBL" id="CAB3264491.1"/>
    </source>
</evidence>
<protein>
    <submittedName>
        <fullName evidence="9">Nucleoside diphosphate-linked moiety X motif 17-like</fullName>
    </submittedName>
</protein>
<dbReference type="Gene3D" id="3.90.79.10">
    <property type="entry name" value="Nucleoside Triphosphate Pyrophosphohydrolase"/>
    <property type="match status" value="1"/>
</dbReference>
<evidence type="ECO:0000256" key="7">
    <source>
        <dbReference type="ARBA" id="ARBA00023211"/>
    </source>
</evidence>
<keyword evidence="5" id="KW-0378">Hydrolase</keyword>
<dbReference type="SUPFAM" id="SSF55811">
    <property type="entry name" value="Nudix"/>
    <property type="match status" value="1"/>
</dbReference>
<dbReference type="Pfam" id="PF00293">
    <property type="entry name" value="NUDIX"/>
    <property type="match status" value="1"/>
</dbReference>
<dbReference type="InterPro" id="IPR020084">
    <property type="entry name" value="NUDIX_hydrolase_CS"/>
</dbReference>
<evidence type="ECO:0000256" key="4">
    <source>
        <dbReference type="ARBA" id="ARBA00022723"/>
    </source>
</evidence>
<proteinExistence type="evidence at transcript level"/>
<feature type="domain" description="Nudix hydrolase" evidence="8">
    <location>
        <begin position="58"/>
        <end position="187"/>
    </location>
</feature>
<evidence type="ECO:0000259" key="8">
    <source>
        <dbReference type="PROSITE" id="PS51462"/>
    </source>
</evidence>
<comment type="cofactor">
    <cofactor evidence="2">
        <name>Mg(2+)</name>
        <dbReference type="ChEBI" id="CHEBI:18420"/>
    </cofactor>
</comment>